<proteinExistence type="predicted"/>
<reference evidence="2 3" key="1">
    <citation type="journal article" date="2019" name="Int. J. Syst. Evol. Microbiol.">
        <title>The Global Catalogue of Microorganisms (GCM) 10K type strain sequencing project: providing services to taxonomists for standard genome sequencing and annotation.</title>
        <authorList>
            <consortium name="The Broad Institute Genomics Platform"/>
            <consortium name="The Broad Institute Genome Sequencing Center for Infectious Disease"/>
            <person name="Wu L."/>
            <person name="Ma J."/>
        </authorList>
    </citation>
    <scope>NUCLEOTIDE SEQUENCE [LARGE SCALE GENOMIC DNA]</scope>
    <source>
        <strain evidence="2 3">JCM 16378</strain>
    </source>
</reference>
<organism evidence="2 3">
    <name type="scientific">Pedococcus aerophilus</name>
    <dbReference type="NCBI Taxonomy" id="436356"/>
    <lineage>
        <taxon>Bacteria</taxon>
        <taxon>Bacillati</taxon>
        <taxon>Actinomycetota</taxon>
        <taxon>Actinomycetes</taxon>
        <taxon>Micrococcales</taxon>
        <taxon>Intrasporangiaceae</taxon>
        <taxon>Pedococcus</taxon>
    </lineage>
</organism>
<accession>A0ABN3UV39</accession>
<protein>
    <submittedName>
        <fullName evidence="2">Uncharacterized protein</fullName>
    </submittedName>
</protein>
<dbReference type="EMBL" id="BAAARN010000004">
    <property type="protein sequence ID" value="GAA2738538.1"/>
    <property type="molecule type" value="Genomic_DNA"/>
</dbReference>
<name>A0ABN3UV39_9MICO</name>
<comment type="caution">
    <text evidence="2">The sequence shown here is derived from an EMBL/GenBank/DDBJ whole genome shotgun (WGS) entry which is preliminary data.</text>
</comment>
<dbReference type="Proteomes" id="UP001501326">
    <property type="component" value="Unassembled WGS sequence"/>
</dbReference>
<feature type="region of interest" description="Disordered" evidence="1">
    <location>
        <begin position="129"/>
        <end position="152"/>
    </location>
</feature>
<keyword evidence="3" id="KW-1185">Reference proteome</keyword>
<sequence>MDMASFHKLRQAVQENANPADDGYVAALQGTLEKGLRGSRLFAEVELGRTDDVDKMIIGVCRCADDVAPWEAGVGVERLWGVAALDAQWEAHHVAANDSYLEFEGALTIDANGRYITLTLVAEPALVPEPLTAGSSSDGNDGPAPRSATIDA</sequence>
<gene>
    <name evidence="2" type="ORF">GCM10009867_30200</name>
</gene>
<evidence type="ECO:0000313" key="3">
    <source>
        <dbReference type="Proteomes" id="UP001501326"/>
    </source>
</evidence>
<evidence type="ECO:0000313" key="2">
    <source>
        <dbReference type="EMBL" id="GAA2738538.1"/>
    </source>
</evidence>
<dbReference type="RefSeq" id="WP_344194929.1">
    <property type="nucleotide sequence ID" value="NZ_BAAARN010000004.1"/>
</dbReference>
<evidence type="ECO:0000256" key="1">
    <source>
        <dbReference type="SAM" id="MobiDB-lite"/>
    </source>
</evidence>